<evidence type="ECO:0000313" key="5">
    <source>
        <dbReference type="Proteomes" id="UP000184188"/>
    </source>
</evidence>
<dbReference type="AlphaFoldDB" id="A0A1L9SV74"/>
<dbReference type="Gene3D" id="1.10.8.80">
    <property type="entry name" value="Magnesium chelatase subunit I, C-Terminal domain"/>
    <property type="match status" value="1"/>
</dbReference>
<evidence type="ECO:0000259" key="3">
    <source>
        <dbReference type="Pfam" id="PF17863"/>
    </source>
</evidence>
<dbReference type="RefSeq" id="XP_022585598.1">
    <property type="nucleotide sequence ID" value="XM_022728558.1"/>
</dbReference>
<dbReference type="OrthoDB" id="5582146at2759"/>
<dbReference type="Proteomes" id="UP000184188">
    <property type="component" value="Unassembled WGS sequence"/>
</dbReference>
<gene>
    <name evidence="4" type="ORF">ASPZODRAFT_55748</name>
</gene>
<dbReference type="EMBL" id="KV878336">
    <property type="protein sequence ID" value="OJJ51088.1"/>
    <property type="molecule type" value="Genomic_DNA"/>
</dbReference>
<dbReference type="InterPro" id="IPR052041">
    <property type="entry name" value="Nucleic_acid_metab_PIN/TRAM"/>
</dbReference>
<evidence type="ECO:0000256" key="1">
    <source>
        <dbReference type="ARBA" id="ARBA00012825"/>
    </source>
</evidence>
<accession>A0A1L9SV74</accession>
<dbReference type="PANTHER" id="PTHR11603:SF132">
    <property type="entry name" value="C2H2-TYPE DOMAIN-CONTAINING PROTEIN"/>
    <property type="match status" value="1"/>
</dbReference>
<comment type="pathway">
    <text evidence="2">Porphyrin-containing compound metabolism.</text>
</comment>
<dbReference type="Pfam" id="PF17863">
    <property type="entry name" value="AAA_lid_2"/>
    <property type="match status" value="1"/>
</dbReference>
<dbReference type="GeneID" id="34615022"/>
<dbReference type="PANTHER" id="PTHR11603">
    <property type="entry name" value="AAA FAMILY ATPASE"/>
    <property type="match status" value="1"/>
</dbReference>
<evidence type="ECO:0000313" key="4">
    <source>
        <dbReference type="EMBL" id="OJJ51088.1"/>
    </source>
</evidence>
<name>A0A1L9SV74_9EURO</name>
<dbReference type="InterPro" id="IPR041628">
    <property type="entry name" value="ChlI/MoxR_AAA_lid"/>
</dbReference>
<dbReference type="GO" id="GO:0016851">
    <property type="term" value="F:magnesium chelatase activity"/>
    <property type="evidence" value="ECO:0007669"/>
    <property type="project" value="UniProtKB-EC"/>
</dbReference>
<proteinExistence type="predicted"/>
<keyword evidence="5" id="KW-1185">Reference proteome</keyword>
<feature type="domain" description="ChlI/MoxR AAA lid" evidence="3">
    <location>
        <begin position="276"/>
        <end position="335"/>
    </location>
</feature>
<sequence>MDDIGLEELALELSDLEVAVLLCLVAREHCLIETTSDSVHDVAKELALICSNVFGLSYAVLDCSAATSYDDFTREILAPDARRSAFGQSALSLITAEQASNFTLHGTYDQGENARSLFPGYSLDQRKVVNVVIAKNFNYVDEDIQAQALELMRSRQILTESAILEATEEFVFIPIITEPPGKVVLNQHLNDHLLISHFHDPQDGYMHLEEDQDWLSDASIVKKSDRKQAAEFRISREVRTWRADTAVLETFRQESDRVTVTAQVTRYIQDIVVFLRLSRAVAGGVSSRANMHLLQFSKLLAPLHGVDYLTPSLVALATKKVFRHRLAIARPEDDRSLQYGSDLQAVSRVLEGLGPETILDNVLSEIEVPL</sequence>
<dbReference type="VEuPathDB" id="FungiDB:ASPZODRAFT_55748"/>
<dbReference type="EC" id="6.6.1.1" evidence="1"/>
<organism evidence="4 5">
    <name type="scientific">Penicilliopsis zonata CBS 506.65</name>
    <dbReference type="NCBI Taxonomy" id="1073090"/>
    <lineage>
        <taxon>Eukaryota</taxon>
        <taxon>Fungi</taxon>
        <taxon>Dikarya</taxon>
        <taxon>Ascomycota</taxon>
        <taxon>Pezizomycotina</taxon>
        <taxon>Eurotiomycetes</taxon>
        <taxon>Eurotiomycetidae</taxon>
        <taxon>Eurotiales</taxon>
        <taxon>Aspergillaceae</taxon>
        <taxon>Penicilliopsis</taxon>
    </lineage>
</organism>
<reference evidence="5" key="1">
    <citation type="journal article" date="2017" name="Genome Biol.">
        <title>Comparative genomics reveals high biological diversity and specific adaptations in the industrially and medically important fungal genus Aspergillus.</title>
        <authorList>
            <person name="de Vries R.P."/>
            <person name="Riley R."/>
            <person name="Wiebenga A."/>
            <person name="Aguilar-Osorio G."/>
            <person name="Amillis S."/>
            <person name="Uchima C.A."/>
            <person name="Anderluh G."/>
            <person name="Asadollahi M."/>
            <person name="Askin M."/>
            <person name="Barry K."/>
            <person name="Battaglia E."/>
            <person name="Bayram O."/>
            <person name="Benocci T."/>
            <person name="Braus-Stromeyer S.A."/>
            <person name="Caldana C."/>
            <person name="Canovas D."/>
            <person name="Cerqueira G.C."/>
            <person name="Chen F."/>
            <person name="Chen W."/>
            <person name="Choi C."/>
            <person name="Clum A."/>
            <person name="Dos Santos R.A."/>
            <person name="Damasio A.R."/>
            <person name="Diallinas G."/>
            <person name="Emri T."/>
            <person name="Fekete E."/>
            <person name="Flipphi M."/>
            <person name="Freyberg S."/>
            <person name="Gallo A."/>
            <person name="Gournas C."/>
            <person name="Habgood R."/>
            <person name="Hainaut M."/>
            <person name="Harispe M.L."/>
            <person name="Henrissat B."/>
            <person name="Hilden K.S."/>
            <person name="Hope R."/>
            <person name="Hossain A."/>
            <person name="Karabika E."/>
            <person name="Karaffa L."/>
            <person name="Karanyi Z."/>
            <person name="Krasevec N."/>
            <person name="Kuo A."/>
            <person name="Kusch H."/>
            <person name="LaButti K."/>
            <person name="Lagendijk E.L."/>
            <person name="Lapidus A."/>
            <person name="Levasseur A."/>
            <person name="Lindquist E."/>
            <person name="Lipzen A."/>
            <person name="Logrieco A.F."/>
            <person name="MacCabe A."/>
            <person name="Maekelae M.R."/>
            <person name="Malavazi I."/>
            <person name="Melin P."/>
            <person name="Meyer V."/>
            <person name="Mielnichuk N."/>
            <person name="Miskei M."/>
            <person name="Molnar A.P."/>
            <person name="Mule G."/>
            <person name="Ngan C.Y."/>
            <person name="Orejas M."/>
            <person name="Orosz E."/>
            <person name="Ouedraogo J.P."/>
            <person name="Overkamp K.M."/>
            <person name="Park H.-S."/>
            <person name="Perrone G."/>
            <person name="Piumi F."/>
            <person name="Punt P.J."/>
            <person name="Ram A.F."/>
            <person name="Ramon A."/>
            <person name="Rauscher S."/>
            <person name="Record E."/>
            <person name="Riano-Pachon D.M."/>
            <person name="Robert V."/>
            <person name="Roehrig J."/>
            <person name="Ruller R."/>
            <person name="Salamov A."/>
            <person name="Salih N.S."/>
            <person name="Samson R.A."/>
            <person name="Sandor E."/>
            <person name="Sanguinetti M."/>
            <person name="Schuetze T."/>
            <person name="Sepcic K."/>
            <person name="Shelest E."/>
            <person name="Sherlock G."/>
            <person name="Sophianopoulou V."/>
            <person name="Squina F.M."/>
            <person name="Sun H."/>
            <person name="Susca A."/>
            <person name="Todd R.B."/>
            <person name="Tsang A."/>
            <person name="Unkles S.E."/>
            <person name="van de Wiele N."/>
            <person name="van Rossen-Uffink D."/>
            <person name="Oliveira J.V."/>
            <person name="Vesth T.C."/>
            <person name="Visser J."/>
            <person name="Yu J.-H."/>
            <person name="Zhou M."/>
            <person name="Andersen M.R."/>
            <person name="Archer D.B."/>
            <person name="Baker S.E."/>
            <person name="Benoit I."/>
            <person name="Brakhage A.A."/>
            <person name="Braus G.H."/>
            <person name="Fischer R."/>
            <person name="Frisvad J.C."/>
            <person name="Goldman G.H."/>
            <person name="Houbraken J."/>
            <person name="Oakley B."/>
            <person name="Pocsi I."/>
            <person name="Scazzocchio C."/>
            <person name="Seiboth B."/>
            <person name="vanKuyk P.A."/>
            <person name="Wortman J."/>
            <person name="Dyer P.S."/>
            <person name="Grigoriev I.V."/>
        </authorList>
    </citation>
    <scope>NUCLEOTIDE SEQUENCE [LARGE SCALE GENOMIC DNA]</scope>
    <source>
        <strain evidence="5">CBS 506.65</strain>
    </source>
</reference>
<evidence type="ECO:0000256" key="2">
    <source>
        <dbReference type="ARBA" id="ARBA00023444"/>
    </source>
</evidence>
<protein>
    <recommendedName>
        <fullName evidence="1">magnesium chelatase</fullName>
        <ecNumber evidence="1">6.6.1.1</ecNumber>
    </recommendedName>
</protein>